<proteinExistence type="predicted"/>
<comment type="caution">
    <text evidence="2">The sequence shown here is derived from an EMBL/GenBank/DDBJ whole genome shotgun (WGS) entry which is preliminary data.</text>
</comment>
<evidence type="ECO:0000259" key="1">
    <source>
        <dbReference type="Pfam" id="PF00561"/>
    </source>
</evidence>
<dbReference type="Proteomes" id="UP001574673">
    <property type="component" value="Unassembled WGS sequence"/>
</dbReference>
<dbReference type="GO" id="GO:0016787">
    <property type="term" value="F:hydrolase activity"/>
    <property type="evidence" value="ECO:0007669"/>
    <property type="project" value="UniProtKB-KW"/>
</dbReference>
<evidence type="ECO:0000313" key="3">
    <source>
        <dbReference type="Proteomes" id="UP001574673"/>
    </source>
</evidence>
<sequence>MNTPRFISRRALLKAGVAAAVVSGVGARRACAQPPAVQAQPMIYSERSATMLSQTLEYQGARLHYQTGGQVQAPILVLLHGGLGSIDDFSPLLPRLQERFRVIAVDTRGHGRSTFGDVALTYAQAADDVRCILRRLGVGAYSLFGFSDGGTTAYRLGAEDENVQKIITVGADWHKDHLAGNRPMFEAIDAKFLKENLPDQLAAYQACNPAPDVDKMAASLKAMWLDERASGYPNEAMRKIKAPVLAIRGEADFLYAFADWAALAGELPDVHLMNVPFAAHEAMKEQPEMVWAAVKAFFPVA</sequence>
<dbReference type="PROSITE" id="PS51318">
    <property type="entry name" value="TAT"/>
    <property type="match status" value="1"/>
</dbReference>
<evidence type="ECO:0000313" key="2">
    <source>
        <dbReference type="EMBL" id="MFA9950424.1"/>
    </source>
</evidence>
<dbReference type="EMBL" id="JBEUWX010000002">
    <property type="protein sequence ID" value="MFA9950424.1"/>
    <property type="molecule type" value="Genomic_DNA"/>
</dbReference>
<feature type="domain" description="AB hydrolase-1" evidence="1">
    <location>
        <begin position="74"/>
        <end position="179"/>
    </location>
</feature>
<dbReference type="RefSeq" id="WP_418891482.1">
    <property type="nucleotide sequence ID" value="NZ_JBEUWX010000002.1"/>
</dbReference>
<dbReference type="InterPro" id="IPR050266">
    <property type="entry name" value="AB_hydrolase_sf"/>
</dbReference>
<dbReference type="PANTHER" id="PTHR43798:SF33">
    <property type="entry name" value="HYDROLASE, PUTATIVE (AFU_ORTHOLOGUE AFUA_2G14860)-RELATED"/>
    <property type="match status" value="1"/>
</dbReference>
<protein>
    <submittedName>
        <fullName evidence="2">Alpha/beta fold hydrolase</fullName>
    </submittedName>
</protein>
<reference evidence="3" key="1">
    <citation type="submission" date="2024-06" db="EMBL/GenBank/DDBJ databases">
        <title>Radixoralia hellwigii gen. nov., sp nov., isolated from a root canal in the human oral cavity.</title>
        <authorList>
            <person name="Bartsch S."/>
            <person name="Wittmer A."/>
            <person name="Schulz A.-K."/>
            <person name="Neumann-Schaal M."/>
            <person name="Wolf J."/>
            <person name="Gronow S."/>
            <person name="Tennert C."/>
            <person name="Haecker G."/>
            <person name="Cieplik F."/>
            <person name="Al-Ahmad A."/>
        </authorList>
    </citation>
    <scope>NUCLEOTIDE SEQUENCE [LARGE SCALE GENOMIC DNA]</scope>
    <source>
        <strain evidence="3">Wk13</strain>
    </source>
</reference>
<dbReference type="Gene3D" id="3.40.50.1820">
    <property type="entry name" value="alpha/beta hydrolase"/>
    <property type="match status" value="1"/>
</dbReference>
<gene>
    <name evidence="2" type="ORF">ABCS64_08880</name>
</gene>
<keyword evidence="3" id="KW-1185">Reference proteome</keyword>
<dbReference type="SUPFAM" id="SSF53474">
    <property type="entry name" value="alpha/beta-Hydrolases"/>
    <property type="match status" value="1"/>
</dbReference>
<name>A0ABV4UG81_9RHOO</name>
<accession>A0ABV4UG81</accession>
<dbReference type="InterPro" id="IPR006311">
    <property type="entry name" value="TAT_signal"/>
</dbReference>
<dbReference type="PANTHER" id="PTHR43798">
    <property type="entry name" value="MONOACYLGLYCEROL LIPASE"/>
    <property type="match status" value="1"/>
</dbReference>
<dbReference type="InterPro" id="IPR029058">
    <property type="entry name" value="AB_hydrolase_fold"/>
</dbReference>
<dbReference type="Pfam" id="PF00561">
    <property type="entry name" value="Abhydrolase_1"/>
    <property type="match status" value="1"/>
</dbReference>
<dbReference type="InterPro" id="IPR000073">
    <property type="entry name" value="AB_hydrolase_1"/>
</dbReference>
<organism evidence="2 3">
    <name type="scientific">Dentiradicibacter hellwigii</name>
    <dbReference type="NCBI Taxonomy" id="3149053"/>
    <lineage>
        <taxon>Bacteria</taxon>
        <taxon>Pseudomonadati</taxon>
        <taxon>Pseudomonadota</taxon>
        <taxon>Betaproteobacteria</taxon>
        <taxon>Rhodocyclales</taxon>
        <taxon>Rhodocyclaceae</taxon>
        <taxon>Dentiradicibacter</taxon>
    </lineage>
</organism>
<keyword evidence="2" id="KW-0378">Hydrolase</keyword>